<evidence type="ECO:0000313" key="2">
    <source>
        <dbReference type="EMBL" id="PJZ47711.1"/>
    </source>
</evidence>
<evidence type="ECO:0000256" key="1">
    <source>
        <dbReference type="SAM" id="Phobius"/>
    </source>
</evidence>
<feature type="transmembrane region" description="Helical" evidence="1">
    <location>
        <begin position="20"/>
        <end position="37"/>
    </location>
</feature>
<gene>
    <name evidence="2" type="ORF">CH362_17460</name>
</gene>
<accession>A0A2M9Y820</accession>
<keyword evidence="1" id="KW-1133">Transmembrane helix</keyword>
<keyword evidence="3" id="KW-1185">Reference proteome</keyword>
<dbReference type="EMBL" id="NPDR01000011">
    <property type="protein sequence ID" value="PJZ47711.1"/>
    <property type="molecule type" value="Genomic_DNA"/>
</dbReference>
<dbReference type="Proteomes" id="UP000231926">
    <property type="component" value="Unassembled WGS sequence"/>
</dbReference>
<evidence type="ECO:0000313" key="3">
    <source>
        <dbReference type="Proteomes" id="UP000231926"/>
    </source>
</evidence>
<reference evidence="2 3" key="1">
    <citation type="submission" date="2017-07" db="EMBL/GenBank/DDBJ databases">
        <title>Leptospira spp. isolated from tropical soils.</title>
        <authorList>
            <person name="Thibeaux R."/>
            <person name="Iraola G."/>
            <person name="Ferres I."/>
            <person name="Bierque E."/>
            <person name="Girault D."/>
            <person name="Soupe-Gilbert M.-E."/>
            <person name="Picardeau M."/>
            <person name="Goarant C."/>
        </authorList>
    </citation>
    <scope>NUCLEOTIDE SEQUENCE [LARGE SCALE GENOMIC DNA]</scope>
    <source>
        <strain evidence="2 3">FH4-C-A2</strain>
    </source>
</reference>
<sequence>MRIVLRSERKNKYSFKVSKFISKLPLNVLIYILKFFIPKDLLFFWKFISKMKNVSGAPLLFLF</sequence>
<keyword evidence="1" id="KW-0472">Membrane</keyword>
<organism evidence="2 3">
    <name type="scientific">Leptospira saintgironsiae</name>
    <dbReference type="NCBI Taxonomy" id="2023183"/>
    <lineage>
        <taxon>Bacteria</taxon>
        <taxon>Pseudomonadati</taxon>
        <taxon>Spirochaetota</taxon>
        <taxon>Spirochaetia</taxon>
        <taxon>Leptospirales</taxon>
        <taxon>Leptospiraceae</taxon>
        <taxon>Leptospira</taxon>
    </lineage>
</organism>
<comment type="caution">
    <text evidence="2">The sequence shown here is derived from an EMBL/GenBank/DDBJ whole genome shotgun (WGS) entry which is preliminary data.</text>
</comment>
<dbReference type="AlphaFoldDB" id="A0A2M9Y820"/>
<proteinExistence type="predicted"/>
<keyword evidence="1" id="KW-0812">Transmembrane</keyword>
<name>A0A2M9Y820_9LEPT</name>
<protein>
    <submittedName>
        <fullName evidence="2">Uncharacterized protein</fullName>
    </submittedName>
</protein>